<dbReference type="InterPro" id="IPR005900">
    <property type="entry name" value="6-phosphogluconolactonase_DevB"/>
</dbReference>
<gene>
    <name evidence="5" type="ORF">STAS_23788</name>
</gene>
<dbReference type="UniPathway" id="UPA00115"/>
<dbReference type="PANTHER" id="PTHR11054:SF9">
    <property type="entry name" value="6-PHOSPHOGLUCONOLACTONASE-RELATED"/>
    <property type="match status" value="1"/>
</dbReference>
<dbReference type="InterPro" id="IPR006148">
    <property type="entry name" value="Glc/Gal-6P_isomerase"/>
</dbReference>
<dbReference type="CDD" id="cd01400">
    <property type="entry name" value="6PGL"/>
    <property type="match status" value="1"/>
</dbReference>
<sequence>MACSAQTCRKSRQVIKLETEKDVSVALAQYIADLSAKHIKAKCSFTVVLSGGTLIHTLRKLVESYKESIDWSKWHVFWVDERKCPLDSECSNHNLAKNGFLSMVPIPKQNIYPMHFHKYPQRMAENYEDLLKALATQNRLPISASGHPIFDLMLLGIGPDGHVASLFPGKPERHETRKWVTCIYDSPKPPPVRTTLTFPVIKSASTIAMVVTGKDLAGVVGKTLAGGGTGGGQPIIPCAELHHEAEGEVTWFLDKDSASKLN</sequence>
<evidence type="ECO:0000256" key="2">
    <source>
        <dbReference type="ARBA" id="ARBA00010662"/>
    </source>
</evidence>
<proteinExistence type="inferred from homology"/>
<dbReference type="AlphaFoldDB" id="A0A5A7QNT1"/>
<dbReference type="EC" id="3.1.1.31" evidence="3"/>
<accession>A0A5A7QNT1</accession>
<evidence type="ECO:0000259" key="4">
    <source>
        <dbReference type="Pfam" id="PF01182"/>
    </source>
</evidence>
<evidence type="ECO:0000256" key="1">
    <source>
        <dbReference type="ARBA" id="ARBA00004959"/>
    </source>
</evidence>
<protein>
    <recommendedName>
        <fullName evidence="3">Probable 6-phosphogluconolactonase</fullName>
        <ecNumber evidence="3">3.1.1.31</ecNumber>
    </recommendedName>
</protein>
<evidence type="ECO:0000313" key="5">
    <source>
        <dbReference type="EMBL" id="GER46739.1"/>
    </source>
</evidence>
<dbReference type="InterPro" id="IPR037171">
    <property type="entry name" value="NagB/RpiA_transferase-like"/>
</dbReference>
<dbReference type="GO" id="GO:0005975">
    <property type="term" value="P:carbohydrate metabolic process"/>
    <property type="evidence" value="ECO:0007669"/>
    <property type="project" value="InterPro"/>
</dbReference>
<reference evidence="6" key="1">
    <citation type="journal article" date="2019" name="Curr. Biol.">
        <title>Genome Sequence of Striga asiatica Provides Insight into the Evolution of Plant Parasitism.</title>
        <authorList>
            <person name="Yoshida S."/>
            <person name="Kim S."/>
            <person name="Wafula E.K."/>
            <person name="Tanskanen J."/>
            <person name="Kim Y.M."/>
            <person name="Honaas L."/>
            <person name="Yang Z."/>
            <person name="Spallek T."/>
            <person name="Conn C.E."/>
            <person name="Ichihashi Y."/>
            <person name="Cheong K."/>
            <person name="Cui S."/>
            <person name="Der J.P."/>
            <person name="Gundlach H."/>
            <person name="Jiao Y."/>
            <person name="Hori C."/>
            <person name="Ishida J.K."/>
            <person name="Kasahara H."/>
            <person name="Kiba T."/>
            <person name="Kim M.S."/>
            <person name="Koo N."/>
            <person name="Laohavisit A."/>
            <person name="Lee Y.H."/>
            <person name="Lumba S."/>
            <person name="McCourt P."/>
            <person name="Mortimer J.C."/>
            <person name="Mutuku J.M."/>
            <person name="Nomura T."/>
            <person name="Sasaki-Sekimoto Y."/>
            <person name="Seto Y."/>
            <person name="Wang Y."/>
            <person name="Wakatake T."/>
            <person name="Sakakibara H."/>
            <person name="Demura T."/>
            <person name="Yamaguchi S."/>
            <person name="Yoneyama K."/>
            <person name="Manabe R.I."/>
            <person name="Nelson D.C."/>
            <person name="Schulman A.H."/>
            <person name="Timko M.P."/>
            <person name="dePamphilis C.W."/>
            <person name="Choi D."/>
            <person name="Shirasu K."/>
        </authorList>
    </citation>
    <scope>NUCLEOTIDE SEQUENCE [LARGE SCALE GENOMIC DNA]</scope>
    <source>
        <strain evidence="6">cv. UVA1</strain>
    </source>
</reference>
<dbReference type="Gene3D" id="3.40.50.1360">
    <property type="match status" value="1"/>
</dbReference>
<dbReference type="Pfam" id="PF01182">
    <property type="entry name" value="Glucosamine_iso"/>
    <property type="match status" value="1"/>
</dbReference>
<comment type="caution">
    <text evidence="5">The sequence shown here is derived from an EMBL/GenBank/DDBJ whole genome shotgun (WGS) entry which is preliminary data.</text>
</comment>
<comment type="similarity">
    <text evidence="2 3">Belongs to the glucosamine/galactosamine-6-phosphate isomerase family. 6-phosphogluconolactonase subfamily.</text>
</comment>
<dbReference type="InterPro" id="IPR039104">
    <property type="entry name" value="6PGL"/>
</dbReference>
<feature type="domain" description="Glucosamine/galactosamine-6-phosphate isomerase" evidence="4">
    <location>
        <begin position="19"/>
        <end position="251"/>
    </location>
</feature>
<dbReference type="GO" id="GO:0006098">
    <property type="term" value="P:pentose-phosphate shunt"/>
    <property type="evidence" value="ECO:0007669"/>
    <property type="project" value="UniProtKB-UniPathway"/>
</dbReference>
<comment type="catalytic activity">
    <reaction evidence="3">
        <text>6-phospho-D-glucono-1,5-lactone + H2O = 6-phospho-D-gluconate + H(+)</text>
        <dbReference type="Rhea" id="RHEA:12556"/>
        <dbReference type="ChEBI" id="CHEBI:15377"/>
        <dbReference type="ChEBI" id="CHEBI:15378"/>
        <dbReference type="ChEBI" id="CHEBI:57955"/>
        <dbReference type="ChEBI" id="CHEBI:58759"/>
        <dbReference type="EC" id="3.1.1.31"/>
    </reaction>
</comment>
<evidence type="ECO:0000313" key="6">
    <source>
        <dbReference type="Proteomes" id="UP000325081"/>
    </source>
</evidence>
<organism evidence="5 6">
    <name type="scientific">Striga asiatica</name>
    <name type="common">Asiatic witchweed</name>
    <name type="synonym">Buchnera asiatica</name>
    <dbReference type="NCBI Taxonomy" id="4170"/>
    <lineage>
        <taxon>Eukaryota</taxon>
        <taxon>Viridiplantae</taxon>
        <taxon>Streptophyta</taxon>
        <taxon>Embryophyta</taxon>
        <taxon>Tracheophyta</taxon>
        <taxon>Spermatophyta</taxon>
        <taxon>Magnoliopsida</taxon>
        <taxon>eudicotyledons</taxon>
        <taxon>Gunneridae</taxon>
        <taxon>Pentapetalae</taxon>
        <taxon>asterids</taxon>
        <taxon>lamiids</taxon>
        <taxon>Lamiales</taxon>
        <taxon>Orobanchaceae</taxon>
        <taxon>Buchnereae</taxon>
        <taxon>Striga</taxon>
    </lineage>
</organism>
<dbReference type="Proteomes" id="UP000325081">
    <property type="component" value="Unassembled WGS sequence"/>
</dbReference>
<name>A0A5A7QNT1_STRAF</name>
<dbReference type="EMBL" id="BKCP01007626">
    <property type="protein sequence ID" value="GER46739.1"/>
    <property type="molecule type" value="Genomic_DNA"/>
</dbReference>
<comment type="pathway">
    <text evidence="1">Carbohydrate degradation; pentose phosphate pathway.</text>
</comment>
<evidence type="ECO:0000256" key="3">
    <source>
        <dbReference type="RuleBase" id="RU365095"/>
    </source>
</evidence>
<dbReference type="GO" id="GO:0017057">
    <property type="term" value="F:6-phosphogluconolactonase activity"/>
    <property type="evidence" value="ECO:0007669"/>
    <property type="project" value="UniProtKB-EC"/>
</dbReference>
<dbReference type="SUPFAM" id="SSF100950">
    <property type="entry name" value="NagB/RpiA/CoA transferase-like"/>
    <property type="match status" value="1"/>
</dbReference>
<dbReference type="PANTHER" id="PTHR11054">
    <property type="entry name" value="6-PHOSPHOGLUCONOLACTONASE"/>
    <property type="match status" value="1"/>
</dbReference>
<dbReference type="OrthoDB" id="432544at2759"/>
<dbReference type="NCBIfam" id="TIGR01198">
    <property type="entry name" value="pgl"/>
    <property type="match status" value="1"/>
</dbReference>
<keyword evidence="6" id="KW-1185">Reference proteome</keyword>